<comment type="similarity">
    <text evidence="1 15 16">Belongs to the ATPase B chain family.</text>
</comment>
<dbReference type="EMBL" id="CP027806">
    <property type="protein sequence ID" value="AXJ00469.1"/>
    <property type="molecule type" value="Genomic_DNA"/>
</dbReference>
<keyword evidence="7 15" id="KW-1133">Transmembrane helix</keyword>
<keyword evidence="17" id="KW-0175">Coiled coil</keyword>
<evidence type="ECO:0000256" key="5">
    <source>
        <dbReference type="ARBA" id="ARBA00022692"/>
    </source>
</evidence>
<comment type="subunit">
    <text evidence="15">F-type ATPases have 2 components, F(1) - the catalytic core - and F(0) - the membrane proton channel. F(1) has five subunits: alpha(3), beta(3), gamma(1), delta(1), epsilon(1). F(0) has three main subunits: a(1), b(2) and c(10-14). The alpha and beta chains form an alternating ring which encloses part of the gamma chain. F(1) is attached to F(0) by a central stalk formed by the gamma and epsilon chains, while a peripheral stalk is formed by the delta and b chains.</text>
</comment>
<evidence type="ECO:0000256" key="12">
    <source>
        <dbReference type="ARBA" id="ARBA00025614"/>
    </source>
</evidence>
<comment type="function">
    <text evidence="12">Component of the F(0) channel, it forms part of the peripheral stalk, linking F(1) to F(0). The b'-subunit is a diverged and duplicated form of b found in plants and photosynthetic bacteria.</text>
</comment>
<evidence type="ECO:0000256" key="8">
    <source>
        <dbReference type="ARBA" id="ARBA00023065"/>
    </source>
</evidence>
<dbReference type="InterPro" id="IPR002146">
    <property type="entry name" value="ATP_synth_b/b'su_bac/chlpt"/>
</dbReference>
<evidence type="ECO:0000256" key="2">
    <source>
        <dbReference type="ARBA" id="ARBA00022448"/>
    </source>
</evidence>
<sequence length="169" mass="19134">MNPVLANALLNFEPGIVIWIGITFILFLLTLRKFAWGPVLAALEKREQSIQESLDSAEKAMKRAEEIARNNDEALRKAEVEAQRVRKEAKEEAEKIRVEIIEKSRSEAEAVKDQILATIDQEKQKAMLELRSHVAELALEAATKILNAELDKKKNQKLVDDFIDGISKN</sequence>
<keyword evidence="9 15" id="KW-0472">Membrane</keyword>
<dbReference type="Pfam" id="PF00430">
    <property type="entry name" value="ATP-synt_B"/>
    <property type="match status" value="1"/>
</dbReference>
<evidence type="ECO:0000313" key="18">
    <source>
        <dbReference type="EMBL" id="AXJ00469.1"/>
    </source>
</evidence>
<accession>A0A345UJ17</accession>
<keyword evidence="6 15" id="KW-0375">Hydrogen ion transport</keyword>
<comment type="function">
    <text evidence="11 15">F(1)F(0) ATP synthase produces ATP from ADP in the presence of a proton or sodium gradient. F-type ATPases consist of two structural domains, F(1) containing the extramembraneous catalytic core and F(0) containing the membrane proton channel, linked together by a central stalk and a peripheral stalk. During catalysis, ATP synthesis in the catalytic domain of F(1) is coupled via a rotary mechanism of the central stalk subunits to proton translocation.</text>
</comment>
<dbReference type="CDD" id="cd06503">
    <property type="entry name" value="ATP-synt_Fo_b"/>
    <property type="match status" value="1"/>
</dbReference>
<dbReference type="KEGG" id="cprv:CYPRO_1205"/>
<keyword evidence="19" id="KW-1185">Reference proteome</keyword>
<evidence type="ECO:0000256" key="15">
    <source>
        <dbReference type="HAMAP-Rule" id="MF_01398"/>
    </source>
</evidence>
<evidence type="ECO:0000256" key="6">
    <source>
        <dbReference type="ARBA" id="ARBA00022781"/>
    </source>
</evidence>
<dbReference type="GO" id="GO:0012505">
    <property type="term" value="C:endomembrane system"/>
    <property type="evidence" value="ECO:0007669"/>
    <property type="project" value="UniProtKB-SubCell"/>
</dbReference>
<evidence type="ECO:0000256" key="10">
    <source>
        <dbReference type="ARBA" id="ARBA00023310"/>
    </source>
</evidence>
<keyword evidence="2 15" id="KW-0813">Transport</keyword>
<keyword evidence="4 15" id="KW-0138">CF(0)</keyword>
<gene>
    <name evidence="15" type="primary">atpF</name>
    <name evidence="18" type="ORF">CYPRO_1205</name>
</gene>
<protein>
    <recommendedName>
        <fullName evidence="15">ATP synthase subunit b</fullName>
    </recommendedName>
    <alternativeName>
        <fullName evidence="15">ATP synthase F(0) sector subunit b</fullName>
    </alternativeName>
    <alternativeName>
        <fullName evidence="15">ATPase subunit I</fullName>
    </alternativeName>
    <alternativeName>
        <fullName evidence="15">F-type ATPase subunit b</fullName>
        <shortName evidence="15">F-ATPase subunit b</shortName>
    </alternativeName>
</protein>
<organism evidence="18 19">
    <name type="scientific">Cyclonatronum proteinivorum</name>
    <dbReference type="NCBI Taxonomy" id="1457365"/>
    <lineage>
        <taxon>Bacteria</taxon>
        <taxon>Pseudomonadati</taxon>
        <taxon>Balneolota</taxon>
        <taxon>Balneolia</taxon>
        <taxon>Balneolales</taxon>
        <taxon>Cyclonatronaceae</taxon>
        <taxon>Cyclonatronum</taxon>
    </lineage>
</organism>
<dbReference type="Proteomes" id="UP000254808">
    <property type="component" value="Chromosome"/>
</dbReference>
<feature type="transmembrane region" description="Helical" evidence="15">
    <location>
        <begin position="12"/>
        <end position="31"/>
    </location>
</feature>
<comment type="subunit">
    <text evidence="13">F-type ATPases have 2 components, F(1) - the catalytic core - and F(0) - the membrane proton channel. F(1) has five subunits: alpha(3), beta(3), gamma(1), delta(1), epsilon(1). F(0) has four main subunits: a(1), b(2) and c(10-14). The alpha and beta chains form an alternating ring which encloses part of the gamma chain. F(1) is attached to F(0) by a central stalk formed by the gamma and epsilon chains, while a peripheral stalk is formed by the delta and b chains.</text>
</comment>
<evidence type="ECO:0000256" key="4">
    <source>
        <dbReference type="ARBA" id="ARBA00022547"/>
    </source>
</evidence>
<evidence type="ECO:0000256" key="9">
    <source>
        <dbReference type="ARBA" id="ARBA00023136"/>
    </source>
</evidence>
<evidence type="ECO:0000256" key="3">
    <source>
        <dbReference type="ARBA" id="ARBA00022475"/>
    </source>
</evidence>
<evidence type="ECO:0000256" key="7">
    <source>
        <dbReference type="ARBA" id="ARBA00022989"/>
    </source>
</evidence>
<evidence type="ECO:0000256" key="1">
    <source>
        <dbReference type="ARBA" id="ARBA00005513"/>
    </source>
</evidence>
<dbReference type="InterPro" id="IPR005864">
    <property type="entry name" value="ATP_synth_F0_bsu_bac"/>
</dbReference>
<dbReference type="NCBIfam" id="TIGR01144">
    <property type="entry name" value="ATP_synt_b"/>
    <property type="match status" value="1"/>
</dbReference>
<dbReference type="InterPro" id="IPR050059">
    <property type="entry name" value="ATP_synthase_B_chain"/>
</dbReference>
<dbReference type="PANTHER" id="PTHR33445:SF1">
    <property type="entry name" value="ATP SYNTHASE SUBUNIT B"/>
    <property type="match status" value="1"/>
</dbReference>
<dbReference type="GO" id="GO:0046961">
    <property type="term" value="F:proton-transporting ATPase activity, rotational mechanism"/>
    <property type="evidence" value="ECO:0007669"/>
    <property type="project" value="TreeGrafter"/>
</dbReference>
<keyword evidence="10 15" id="KW-0066">ATP synthesis</keyword>
<proteinExistence type="inferred from homology"/>
<dbReference type="SUPFAM" id="SSF81573">
    <property type="entry name" value="F1F0 ATP synthase subunit B, membrane domain"/>
    <property type="match status" value="1"/>
</dbReference>
<evidence type="ECO:0000256" key="14">
    <source>
        <dbReference type="ARBA" id="ARBA00037847"/>
    </source>
</evidence>
<dbReference type="GO" id="GO:0045259">
    <property type="term" value="C:proton-transporting ATP synthase complex"/>
    <property type="evidence" value="ECO:0007669"/>
    <property type="project" value="UniProtKB-KW"/>
</dbReference>
<keyword evidence="3 15" id="KW-1003">Cell membrane</keyword>
<reference evidence="18 19" key="1">
    <citation type="submission" date="2018-03" db="EMBL/GenBank/DDBJ databases">
        <title>Phenotypic and genomic properties of Cyclonatronum proteinivorum gen. nov., sp. nov., a haloalkaliphilic bacteroidete from soda lakes possessing Na+-translocating rhodopsin.</title>
        <authorList>
            <person name="Toshchakov S.V."/>
            <person name="Korzhenkov A."/>
            <person name="Samarov N.I."/>
            <person name="Kublanov I.V."/>
            <person name="Muntyan M.S."/>
            <person name="Sorokin D.Y."/>
        </authorList>
    </citation>
    <scope>NUCLEOTIDE SEQUENCE [LARGE SCALE GENOMIC DNA]</scope>
    <source>
        <strain evidence="18 19">Omega</strain>
    </source>
</reference>
<evidence type="ECO:0000256" key="11">
    <source>
        <dbReference type="ARBA" id="ARBA00025198"/>
    </source>
</evidence>
<name>A0A345UJ17_9BACT</name>
<evidence type="ECO:0000313" key="19">
    <source>
        <dbReference type="Proteomes" id="UP000254808"/>
    </source>
</evidence>
<keyword evidence="8 15" id="KW-0406">Ion transport</keyword>
<dbReference type="OrthoDB" id="9795289at2"/>
<evidence type="ECO:0000256" key="13">
    <source>
        <dbReference type="ARBA" id="ARBA00026054"/>
    </source>
</evidence>
<comment type="subcellular location">
    <subcellularLocation>
        <location evidence="15">Cell membrane</location>
        <topology evidence="15">Single-pass membrane protein</topology>
    </subcellularLocation>
    <subcellularLocation>
        <location evidence="14">Endomembrane system</location>
        <topology evidence="14">Single-pass membrane protein</topology>
    </subcellularLocation>
</comment>
<dbReference type="GO" id="GO:0005886">
    <property type="term" value="C:plasma membrane"/>
    <property type="evidence" value="ECO:0007669"/>
    <property type="project" value="UniProtKB-SubCell"/>
</dbReference>
<feature type="coiled-coil region" evidence="17">
    <location>
        <begin position="40"/>
        <end position="125"/>
    </location>
</feature>
<dbReference type="GO" id="GO:0046933">
    <property type="term" value="F:proton-transporting ATP synthase activity, rotational mechanism"/>
    <property type="evidence" value="ECO:0007669"/>
    <property type="project" value="UniProtKB-UniRule"/>
</dbReference>
<keyword evidence="5 15" id="KW-0812">Transmembrane</keyword>
<evidence type="ECO:0000256" key="16">
    <source>
        <dbReference type="RuleBase" id="RU003848"/>
    </source>
</evidence>
<dbReference type="RefSeq" id="WP_114983747.1">
    <property type="nucleotide sequence ID" value="NZ_CP027806.1"/>
</dbReference>
<dbReference type="HAMAP" id="MF_01398">
    <property type="entry name" value="ATP_synth_b_bprime"/>
    <property type="match status" value="1"/>
</dbReference>
<evidence type="ECO:0000256" key="17">
    <source>
        <dbReference type="SAM" id="Coils"/>
    </source>
</evidence>
<dbReference type="InterPro" id="IPR028987">
    <property type="entry name" value="ATP_synth_B-like_membr_sf"/>
</dbReference>
<dbReference type="PANTHER" id="PTHR33445">
    <property type="entry name" value="ATP SYNTHASE SUBUNIT B', CHLOROPLASTIC"/>
    <property type="match status" value="1"/>
</dbReference>
<dbReference type="AlphaFoldDB" id="A0A345UJ17"/>